<name>A0ABV5M137_9ACTN</name>
<dbReference type="Pfam" id="PF01580">
    <property type="entry name" value="FtsK_SpoIIIE"/>
    <property type="match status" value="3"/>
</dbReference>
<feature type="domain" description="FtsK" evidence="13">
    <location>
        <begin position="1171"/>
        <end position="1354"/>
    </location>
</feature>
<feature type="binding site" evidence="9">
    <location>
        <begin position="855"/>
        <end position="862"/>
    </location>
    <ligand>
        <name>ATP</name>
        <dbReference type="ChEBI" id="CHEBI:30616"/>
    </ligand>
</feature>
<evidence type="ECO:0000256" key="4">
    <source>
        <dbReference type="ARBA" id="ARBA00022737"/>
    </source>
</evidence>
<keyword evidence="8 12" id="KW-0472">Membrane</keyword>
<comment type="subcellular location">
    <subcellularLocation>
        <location evidence="1">Cell membrane</location>
        <topology evidence="1">Multi-pass membrane protein</topology>
    </subcellularLocation>
</comment>
<evidence type="ECO:0000256" key="9">
    <source>
        <dbReference type="PROSITE-ProRule" id="PRU00289"/>
    </source>
</evidence>
<keyword evidence="15" id="KW-1185">Reference proteome</keyword>
<dbReference type="PANTHER" id="PTHR22683:SF1">
    <property type="entry name" value="TYPE VII SECRETION SYSTEM PROTEIN ESSC"/>
    <property type="match status" value="1"/>
</dbReference>
<proteinExistence type="predicted"/>
<dbReference type="EMBL" id="JBHMCA010000014">
    <property type="protein sequence ID" value="MFB9442569.1"/>
    <property type="molecule type" value="Genomic_DNA"/>
</dbReference>
<keyword evidence="6 9" id="KW-0067">ATP-binding</keyword>
<dbReference type="SMART" id="SM00382">
    <property type="entry name" value="AAA"/>
    <property type="match status" value="3"/>
</dbReference>
<feature type="transmembrane region" description="Helical" evidence="12">
    <location>
        <begin position="66"/>
        <end position="88"/>
    </location>
</feature>
<gene>
    <name evidence="14" type="primary">eccCa</name>
    <name evidence="14" type="ORF">ACFFTR_05655</name>
</gene>
<keyword evidence="5 9" id="KW-0547">Nucleotide-binding</keyword>
<evidence type="ECO:0000256" key="11">
    <source>
        <dbReference type="SAM" id="MobiDB-lite"/>
    </source>
</evidence>
<dbReference type="RefSeq" id="WP_223100845.1">
    <property type="nucleotide sequence ID" value="NZ_CP061913.1"/>
</dbReference>
<dbReference type="Proteomes" id="UP001589608">
    <property type="component" value="Unassembled WGS sequence"/>
</dbReference>
<keyword evidence="2" id="KW-1003">Cell membrane</keyword>
<evidence type="ECO:0000256" key="1">
    <source>
        <dbReference type="ARBA" id="ARBA00004651"/>
    </source>
</evidence>
<dbReference type="Gene3D" id="3.40.50.300">
    <property type="entry name" value="P-loop containing nucleotide triphosphate hydrolases"/>
    <property type="match status" value="4"/>
</dbReference>
<feature type="region of interest" description="Disordered" evidence="11">
    <location>
        <begin position="1"/>
        <end position="20"/>
    </location>
</feature>
<feature type="transmembrane region" description="Helical" evidence="12">
    <location>
        <begin position="41"/>
        <end position="59"/>
    </location>
</feature>
<evidence type="ECO:0000313" key="14">
    <source>
        <dbReference type="EMBL" id="MFB9442569.1"/>
    </source>
</evidence>
<feature type="region of interest" description="Disordered" evidence="11">
    <location>
        <begin position="382"/>
        <end position="401"/>
    </location>
</feature>
<feature type="coiled-coil region" evidence="10">
    <location>
        <begin position="292"/>
        <end position="319"/>
    </location>
</feature>
<evidence type="ECO:0000256" key="12">
    <source>
        <dbReference type="SAM" id="Phobius"/>
    </source>
</evidence>
<dbReference type="NCBIfam" id="TIGR03924">
    <property type="entry name" value="T7SS_EccC_a"/>
    <property type="match status" value="1"/>
</dbReference>
<evidence type="ECO:0000256" key="3">
    <source>
        <dbReference type="ARBA" id="ARBA00022692"/>
    </source>
</evidence>
<dbReference type="InterPro" id="IPR002543">
    <property type="entry name" value="FtsK_dom"/>
</dbReference>
<keyword evidence="7 12" id="KW-1133">Transmembrane helix</keyword>
<dbReference type="PROSITE" id="PS50901">
    <property type="entry name" value="FTSK"/>
    <property type="match status" value="3"/>
</dbReference>
<feature type="binding site" evidence="9">
    <location>
        <begin position="500"/>
        <end position="507"/>
    </location>
    <ligand>
        <name>ATP</name>
        <dbReference type="ChEBI" id="CHEBI:30616"/>
    </ligand>
</feature>
<dbReference type="InterPro" id="IPR023837">
    <property type="entry name" value="EccCb-like_Actinobacteria"/>
</dbReference>
<dbReference type="InterPro" id="IPR027417">
    <property type="entry name" value="P-loop_NTPase"/>
</dbReference>
<evidence type="ECO:0000256" key="8">
    <source>
        <dbReference type="ARBA" id="ARBA00023136"/>
    </source>
</evidence>
<evidence type="ECO:0000256" key="10">
    <source>
        <dbReference type="SAM" id="Coils"/>
    </source>
</evidence>
<evidence type="ECO:0000256" key="6">
    <source>
        <dbReference type="ARBA" id="ARBA00022840"/>
    </source>
</evidence>
<reference evidence="14 15" key="1">
    <citation type="submission" date="2024-09" db="EMBL/GenBank/DDBJ databases">
        <authorList>
            <person name="Sun Q."/>
            <person name="Mori K."/>
        </authorList>
    </citation>
    <scope>NUCLEOTIDE SEQUENCE [LARGE SCALE GENOMIC DNA]</scope>
    <source>
        <strain evidence="14 15">JCM 3307</strain>
    </source>
</reference>
<keyword evidence="10" id="KW-0175">Coiled coil</keyword>
<sequence length="1389" mass="147560">MASVIVKRSPRRPAPEIPSGEVIVNAPPQLPPAPASRWQQVVQVVPMLTGTIATAFLFAGRDGGTYSYVIGAIFGFSTLGMLFTSAGLGAPKKAEMIAARREYLRHLAELRRRVRDTITRQRIGLHYRHPDPQSLWSSVDSFRLWERRPTDGDFGVVRVAIGPQTLATPLIAPATRPLEDLEPMTAEALRRFLDAYSVVPGLPIAVSFKSFSRVYCLSVRDARDGFDPGPTGEADPARGLARAVLAQLAVFHAPEDLLIAVCAGPDRRAWWEWTKWLPHALHPTGTDALGPVRLFGETAKELEERLDDLLRSRGRFDGEPDGQRRVTPYIVVVLDGADLAGSAHLGTDGGIEGVTLIDLDRDPPRLLDRSALVLDTAGGRLTTISAESDGPGPPPPIGRADTLEPAEAEAVARRLAPLRLAAPATEGRPEAPVREPGADFPELLGLGDPEALDVARLWAPRPHRDRLRIAIGTGPLGQPVDLDLKESAEDGMGPHGLLIGATGSGKSELLRTIVLGLAATHSSETLNFVLIDYKGGATFARMDRLPHVAAFISNLSSELLLVDRMTDSITGELIRRQELLRSAGDYDSVRDYERARAGGAPLAPLPSLLIVCDEFTELLQAKPDFIDLFVQIGRVGRSLGIHLLLASQRFEEGRLRGLDTHLAYRIGLRTFTSLESRAVLGVADAYELPKKPGGHGLIRIGVEPVIRFRGAYVGGPWRRAGRSTPAGAGAGRPRVQRYGTAYVPVPSPAPVDPAAPGAPEPPEGGTLLDIVVDQLAGHGVPAHQIWLPPLGATASLDDLLGPIAVHPGRGLAVTLPQLHGALHVPVALIDNPLQQRRDVLWLRLDGAQGHIAVVGGPRSGKSVALRTLVATLALTHTPAEIQVYCLDFGGGQLAGLRDLPHVGGVAGRLDVDAVRRTVGEVATLLADRERRFASAGIESIADYRQRRATGSTGSTDGAGGMGGAVSSVGAGSAVSSVGAGSAVSNSAMGGNGGTTGADGGARGAGEFDDGWGDVFLVIDGWPSLRRDYEELEPVLLDIAARGLAYGIHVVVSASRWMDLRAGFRDLLGARIELRLGDPSDSLVSRKAAASVPAEAPGRGITADGLQLLMVRPQVSRSDPAELVTAIAAAWPGASARPVRLLPASVPYSAIADDADPANRLALPIGIAESNLGPVRIDFGSEPHLLAFGTTECGKSTLLCGLATAISTRFTPQEARIVLIDYRRSLLGAVRSEHLIGYGTGAEQAADLIASVADYMQRRLPGPEVTEDQLRARSWWTGPQCFVLVDDYDLVPTAAGNPLTPLLPYLAQARDIGLHLIVTRHSGGAGRALFEPILQRLKELASPILLLSGDREENLGLGAVRFSALPPGRARLITRKEKGTLIQIANRPPA</sequence>
<accession>A0ABV5M137</accession>
<evidence type="ECO:0000256" key="7">
    <source>
        <dbReference type="ARBA" id="ARBA00022989"/>
    </source>
</evidence>
<evidence type="ECO:0000313" key="15">
    <source>
        <dbReference type="Proteomes" id="UP001589608"/>
    </source>
</evidence>
<dbReference type="SUPFAM" id="SSF52540">
    <property type="entry name" value="P-loop containing nucleoside triphosphate hydrolases"/>
    <property type="match status" value="3"/>
</dbReference>
<keyword evidence="4" id="KW-0677">Repeat</keyword>
<keyword evidence="3 12" id="KW-0812">Transmembrane</keyword>
<feature type="domain" description="FtsK" evidence="13">
    <location>
        <begin position="836"/>
        <end position="1082"/>
    </location>
</feature>
<organism evidence="14 15">
    <name type="scientific">Dactylosporangium vinaceum</name>
    <dbReference type="NCBI Taxonomy" id="53362"/>
    <lineage>
        <taxon>Bacteria</taxon>
        <taxon>Bacillati</taxon>
        <taxon>Actinomycetota</taxon>
        <taxon>Actinomycetes</taxon>
        <taxon>Micromonosporales</taxon>
        <taxon>Micromonosporaceae</taxon>
        <taxon>Dactylosporangium</taxon>
    </lineage>
</organism>
<evidence type="ECO:0000256" key="2">
    <source>
        <dbReference type="ARBA" id="ARBA00022475"/>
    </source>
</evidence>
<comment type="caution">
    <text evidence="14">The sequence shown here is derived from an EMBL/GenBank/DDBJ whole genome shotgun (WGS) entry which is preliminary data.</text>
</comment>
<protein>
    <submittedName>
        <fullName evidence="14">Type VII secretion protein EccCa</fullName>
    </submittedName>
</protein>
<feature type="domain" description="FtsK" evidence="13">
    <location>
        <begin position="477"/>
        <end position="677"/>
    </location>
</feature>
<dbReference type="InterPro" id="IPR003593">
    <property type="entry name" value="AAA+_ATPase"/>
</dbReference>
<evidence type="ECO:0000256" key="5">
    <source>
        <dbReference type="ARBA" id="ARBA00022741"/>
    </source>
</evidence>
<evidence type="ECO:0000259" key="13">
    <source>
        <dbReference type="PROSITE" id="PS50901"/>
    </source>
</evidence>
<dbReference type="PANTHER" id="PTHR22683">
    <property type="entry name" value="SPORULATION PROTEIN RELATED"/>
    <property type="match status" value="1"/>
</dbReference>
<dbReference type="InterPro" id="IPR050206">
    <property type="entry name" value="FtsK/SpoIIIE/SftA"/>
</dbReference>
<feature type="binding site" evidence="9">
    <location>
        <begin position="1188"/>
        <end position="1195"/>
    </location>
    <ligand>
        <name>ATP</name>
        <dbReference type="ChEBI" id="CHEBI:30616"/>
    </ligand>
</feature>
<dbReference type="InterPro" id="IPR023836">
    <property type="entry name" value="EccCa-like_Actinobacteria"/>
</dbReference>
<dbReference type="NCBIfam" id="TIGR03925">
    <property type="entry name" value="T7SS_EccC_b"/>
    <property type="match status" value="1"/>
</dbReference>